<name>A0ABD0UWK4_DENTH</name>
<dbReference type="EMBL" id="JANQDX010000010">
    <property type="protein sequence ID" value="KAL0917026.1"/>
    <property type="molecule type" value="Genomic_DNA"/>
</dbReference>
<dbReference type="Proteomes" id="UP001552299">
    <property type="component" value="Unassembled WGS sequence"/>
</dbReference>
<proteinExistence type="predicted"/>
<sequence>MRAEEEGSLHEDDRVEHLRLAVDLEGEGLHPVALVLVVESPAVVVGSHFEILPSFGYTLPRKDLKFLPQQCVAPRDRKRLILDVHDSWIDSRTENLETLDLLTKLSSPLPLLKQTITAPNEIEVEDMLEWVAYHDGAWKVMKKKIYASDDISDRLNRFMINKQIVEEKIKPKMTIEEIAVANILISSERGQCVGEGQACGRKWGREHEGLEVTVYDKSEWYYLLYLMRSTFKKEKCHYLRWRIGELYSGCSKALGVNDGTRLGRRKLGRLASGLDVDGREIGGVAWAGGRPS</sequence>
<protein>
    <submittedName>
        <fullName evidence="1">Uncharacterized protein</fullName>
    </submittedName>
</protein>
<gene>
    <name evidence="1" type="ORF">M5K25_012066</name>
</gene>
<dbReference type="AlphaFoldDB" id="A0ABD0UWK4"/>
<comment type="caution">
    <text evidence="1">The sequence shown here is derived from an EMBL/GenBank/DDBJ whole genome shotgun (WGS) entry which is preliminary data.</text>
</comment>
<accession>A0ABD0UWK4</accession>
<evidence type="ECO:0000313" key="1">
    <source>
        <dbReference type="EMBL" id="KAL0917026.1"/>
    </source>
</evidence>
<evidence type="ECO:0000313" key="2">
    <source>
        <dbReference type="Proteomes" id="UP001552299"/>
    </source>
</evidence>
<keyword evidence="2" id="KW-1185">Reference proteome</keyword>
<reference evidence="1 2" key="1">
    <citation type="journal article" date="2024" name="Plant Biotechnol. J.">
        <title>Dendrobium thyrsiflorum genome and its molecular insights into genes involved in important horticultural traits.</title>
        <authorList>
            <person name="Chen B."/>
            <person name="Wang J.Y."/>
            <person name="Zheng P.J."/>
            <person name="Li K.L."/>
            <person name="Liang Y.M."/>
            <person name="Chen X.F."/>
            <person name="Zhang C."/>
            <person name="Zhao X."/>
            <person name="He X."/>
            <person name="Zhang G.Q."/>
            <person name="Liu Z.J."/>
            <person name="Xu Q."/>
        </authorList>
    </citation>
    <scope>NUCLEOTIDE SEQUENCE [LARGE SCALE GENOMIC DNA]</scope>
    <source>
        <strain evidence="1">GZMU011</strain>
    </source>
</reference>
<organism evidence="1 2">
    <name type="scientific">Dendrobium thyrsiflorum</name>
    <name type="common">Pinecone-like raceme dendrobium</name>
    <name type="synonym">Orchid</name>
    <dbReference type="NCBI Taxonomy" id="117978"/>
    <lineage>
        <taxon>Eukaryota</taxon>
        <taxon>Viridiplantae</taxon>
        <taxon>Streptophyta</taxon>
        <taxon>Embryophyta</taxon>
        <taxon>Tracheophyta</taxon>
        <taxon>Spermatophyta</taxon>
        <taxon>Magnoliopsida</taxon>
        <taxon>Liliopsida</taxon>
        <taxon>Asparagales</taxon>
        <taxon>Orchidaceae</taxon>
        <taxon>Epidendroideae</taxon>
        <taxon>Malaxideae</taxon>
        <taxon>Dendrobiinae</taxon>
        <taxon>Dendrobium</taxon>
    </lineage>
</organism>